<evidence type="ECO:0000313" key="3">
    <source>
        <dbReference type="Proteomes" id="UP000268652"/>
    </source>
</evidence>
<evidence type="ECO:0000313" key="4">
    <source>
        <dbReference type="Proteomes" id="UP000275024"/>
    </source>
</evidence>
<dbReference type="EMBL" id="RBDX01000006">
    <property type="protein sequence ID" value="RKN10235.1"/>
    <property type="molecule type" value="Genomic_DNA"/>
</dbReference>
<dbReference type="OrthoDB" id="3854519at2"/>
<dbReference type="Proteomes" id="UP000268652">
    <property type="component" value="Unassembled WGS sequence"/>
</dbReference>
<organism evidence="1 4">
    <name type="scientific">Streptomyces radicis</name>
    <dbReference type="NCBI Taxonomy" id="1750517"/>
    <lineage>
        <taxon>Bacteria</taxon>
        <taxon>Bacillati</taxon>
        <taxon>Actinomycetota</taxon>
        <taxon>Actinomycetes</taxon>
        <taxon>Kitasatosporales</taxon>
        <taxon>Streptomycetaceae</taxon>
        <taxon>Streptomyces</taxon>
    </lineage>
</organism>
<reference evidence="3 4" key="1">
    <citation type="submission" date="2018-09" db="EMBL/GenBank/DDBJ databases">
        <title>Streptomyces sp. nov. DS1-2, an endophytic actinomycete isolated from roots of Dendrobium scabrilingue.</title>
        <authorList>
            <person name="Kuncharoen N."/>
            <person name="Kudo T."/>
            <person name="Ohkuma M."/>
            <person name="Yuki M."/>
            <person name="Tanasupawat S."/>
        </authorList>
    </citation>
    <scope>NUCLEOTIDE SEQUENCE [LARGE SCALE GENOMIC DNA]</scope>
    <source>
        <strain evidence="1 4">AZ1-7</strain>
        <strain evidence="2 3">DS1-2</strain>
    </source>
</reference>
<comment type="caution">
    <text evidence="1">The sequence shown here is derived from an EMBL/GenBank/DDBJ whole genome shotgun (WGS) entry which is preliminary data.</text>
</comment>
<dbReference type="AlphaFoldDB" id="A0A3A9WB30"/>
<sequence>MGERRGRRCDPMRHVVRAEYRYDAPDEVKTWHMVRERRNGEIGHVAMCGRRLREDAETRPGTEWGRTDEVFCHSCGALYLREVPSQPLGA</sequence>
<keyword evidence="3" id="KW-1185">Reference proteome</keyword>
<evidence type="ECO:0000313" key="2">
    <source>
        <dbReference type="EMBL" id="RKN24576.1"/>
    </source>
</evidence>
<dbReference type="Proteomes" id="UP000275024">
    <property type="component" value="Unassembled WGS sequence"/>
</dbReference>
<evidence type="ECO:0000313" key="1">
    <source>
        <dbReference type="EMBL" id="RKN10235.1"/>
    </source>
</evidence>
<gene>
    <name evidence="2" type="ORF">D7318_10845</name>
    <name evidence="1" type="ORF">D7319_09665</name>
</gene>
<name>A0A3A9WB30_9ACTN</name>
<protein>
    <submittedName>
        <fullName evidence="1">Uncharacterized protein</fullName>
    </submittedName>
</protein>
<proteinExistence type="predicted"/>
<accession>A0A3A9WB30</accession>
<dbReference type="EMBL" id="RBDY01000006">
    <property type="protein sequence ID" value="RKN24576.1"/>
    <property type="molecule type" value="Genomic_DNA"/>
</dbReference>